<dbReference type="PANTHER" id="PTHR36442:SF1">
    <property type="entry name" value="CYCLIC-DI-AMP PHOSPHODIESTERASE PGPH"/>
    <property type="match status" value="1"/>
</dbReference>
<feature type="transmembrane region" description="Helical" evidence="1">
    <location>
        <begin position="405"/>
        <end position="427"/>
    </location>
</feature>
<evidence type="ECO:0000259" key="2">
    <source>
        <dbReference type="SMART" id="SM00471"/>
    </source>
</evidence>
<reference evidence="3 4" key="1">
    <citation type="submission" date="2013-08" db="EMBL/GenBank/DDBJ databases">
        <title>An opportunistic ruminal bacterium that causes liver abscesses in cattle.</title>
        <authorList>
            <person name="Benahmed F.H."/>
            <person name="Rasmussen M."/>
            <person name="Harbottle H."/>
            <person name="Soppet D."/>
            <person name="Nagaraja T.G."/>
            <person name="Davidson M."/>
        </authorList>
    </citation>
    <scope>NUCLEOTIDE SEQUENCE [LARGE SCALE GENOMIC DNA]</scope>
    <source>
        <strain evidence="3 4">B35</strain>
    </source>
</reference>
<proteinExistence type="predicted"/>
<feature type="transmembrane region" description="Helical" evidence="1">
    <location>
        <begin position="377"/>
        <end position="396"/>
    </location>
</feature>
<feature type="transmembrane region" description="Helical" evidence="1">
    <location>
        <begin position="439"/>
        <end position="459"/>
    </location>
</feature>
<dbReference type="Proteomes" id="UP000031184">
    <property type="component" value="Unassembled WGS sequence"/>
</dbReference>
<accession>A0A0B4EXB7</accession>
<keyword evidence="1" id="KW-1133">Transmembrane helix</keyword>
<dbReference type="AlphaFoldDB" id="A0A0B4EXB7"/>
<dbReference type="PANTHER" id="PTHR36442">
    <property type="entry name" value="CYCLIC-DI-AMP PHOSPHODIESTERASE PGPH"/>
    <property type="match status" value="1"/>
</dbReference>
<dbReference type="PATRIC" id="fig|1226633.4.peg.1095"/>
<keyword evidence="1" id="KW-0812">Transmembrane</keyword>
<dbReference type="Gene3D" id="1.10.3210.10">
    <property type="entry name" value="Hypothetical protein af1432"/>
    <property type="match status" value="1"/>
</dbReference>
<dbReference type="CDD" id="cd00077">
    <property type="entry name" value="HDc"/>
    <property type="match status" value="1"/>
</dbReference>
<protein>
    <submittedName>
        <fullName evidence="3">Phosphohydrolase</fullName>
    </submittedName>
</protein>
<gene>
    <name evidence="3" type="ORF">C095_05420</name>
</gene>
<evidence type="ECO:0000313" key="4">
    <source>
        <dbReference type="Proteomes" id="UP000031184"/>
    </source>
</evidence>
<dbReference type="Pfam" id="PF07697">
    <property type="entry name" value="7TMR-HDED"/>
    <property type="match status" value="1"/>
</dbReference>
<name>A0A0B4EXB7_9FUSO</name>
<feature type="transmembrane region" description="Helical" evidence="1">
    <location>
        <begin position="319"/>
        <end position="341"/>
    </location>
</feature>
<feature type="transmembrane region" description="Helical" evidence="1">
    <location>
        <begin position="38"/>
        <end position="54"/>
    </location>
</feature>
<sequence length="708" mass="82673">MKKYNVFGFHISLDIRRNRNREKEAEIYSDEYLLREKIMYYILLMSIACFFYYIPLVMRDKYYKVGDIAISDIFAPKTIVFRDDDTREKIIQEIVDTSQREYIFSSDTRQIYVDLLQKFMQEAIEVKKGSSKSIDYNYYEKQTGKKFPETVDKELMSYRVKDLTYLKSLWINDLTAIYNAGVYRENDYSQDTTILRYGAPFDKEFEELTNLEKDVLSVFISPNYIYDSKGTTVELEEKLKQIPEQYMQIKAGTLIASKGEVLDKRKIHILESLGIYSFKRGLIILLSTILYLIFVSSIFYTIALHLFQNEILNKNKFRGVFLILLAIFGLFWIVPLDMIYFIPLDSALFLLVFLTGKRYSSFIYTSVLAFLLPLTDYNLTLFTMYLICLSFSIFLIQKVNTRNGLIATGIQLSIFKLFLFFILSFFAKEESFNMMFESMQIMISGFFSGMIAIALLPFFERTFNILTIFQLSELGDLSHPLLRKLAMDAPGTFQHSMMVATLSENAALAIKANSVFTRVACYYHDIGKCKRPNYYVENQKNGENPHNDISPFMSTLIITSHTKDGDNMAKKYQIPKEIRDIMYEHQGTTFLAYFYNKAKAIDPNVLKEEFRYSGPKPRSKESAIIMLADSIEAAVRSLSVKTPKEVENMVRKIINGKVEDDQLSEADLTFKEIEMIVQSFLKTFSSIYHERLKYPGQKIKKERLWNYW</sequence>
<dbReference type="Pfam" id="PF07698">
    <property type="entry name" value="7TM-7TMR_HD"/>
    <property type="match status" value="1"/>
</dbReference>
<dbReference type="InterPro" id="IPR052722">
    <property type="entry name" value="PgpH_phosphodiesterase"/>
</dbReference>
<keyword evidence="3" id="KW-0378">Hydrolase</keyword>
<feature type="transmembrane region" description="Helical" evidence="1">
    <location>
        <begin position="282"/>
        <end position="307"/>
    </location>
</feature>
<keyword evidence="1" id="KW-0472">Membrane</keyword>
<evidence type="ECO:0000313" key="3">
    <source>
        <dbReference type="EMBL" id="KID49589.1"/>
    </source>
</evidence>
<comment type="caution">
    <text evidence="3">The sequence shown here is derived from an EMBL/GenBank/DDBJ whole genome shotgun (WGS) entry which is preliminary data.</text>
</comment>
<organism evidence="3 4">
    <name type="scientific">Fusobacterium necrophorum subsp. funduliforme B35</name>
    <dbReference type="NCBI Taxonomy" id="1226633"/>
    <lineage>
        <taxon>Bacteria</taxon>
        <taxon>Fusobacteriati</taxon>
        <taxon>Fusobacteriota</taxon>
        <taxon>Fusobacteriia</taxon>
        <taxon>Fusobacteriales</taxon>
        <taxon>Fusobacteriaceae</taxon>
        <taxon>Fusobacterium</taxon>
    </lineage>
</organism>
<evidence type="ECO:0000256" key="1">
    <source>
        <dbReference type="SAM" id="Phobius"/>
    </source>
</evidence>
<dbReference type="NCBIfam" id="TIGR00277">
    <property type="entry name" value="HDIG"/>
    <property type="match status" value="1"/>
</dbReference>
<dbReference type="SMART" id="SM00471">
    <property type="entry name" value="HDc"/>
    <property type="match status" value="1"/>
</dbReference>
<dbReference type="InterPro" id="IPR003607">
    <property type="entry name" value="HD/PDEase_dom"/>
</dbReference>
<dbReference type="GO" id="GO:0016787">
    <property type="term" value="F:hydrolase activity"/>
    <property type="evidence" value="ECO:0007669"/>
    <property type="project" value="UniProtKB-KW"/>
</dbReference>
<dbReference type="SUPFAM" id="SSF109604">
    <property type="entry name" value="HD-domain/PDEase-like"/>
    <property type="match status" value="1"/>
</dbReference>
<dbReference type="InterPro" id="IPR006675">
    <property type="entry name" value="HDIG_dom"/>
</dbReference>
<dbReference type="Pfam" id="PF01966">
    <property type="entry name" value="HD"/>
    <property type="match status" value="1"/>
</dbReference>
<dbReference type="InterPro" id="IPR011624">
    <property type="entry name" value="Metal-dep_PHydrolase_7TM_extra"/>
</dbReference>
<dbReference type="InterPro" id="IPR011621">
    <property type="entry name" value="Metal-dep_PHydrolase_7TM_intra"/>
</dbReference>
<dbReference type="EMBL" id="AUZI01000012">
    <property type="protein sequence ID" value="KID49589.1"/>
    <property type="molecule type" value="Genomic_DNA"/>
</dbReference>
<feature type="transmembrane region" description="Helical" evidence="1">
    <location>
        <begin position="348"/>
        <end position="371"/>
    </location>
</feature>
<dbReference type="InterPro" id="IPR006674">
    <property type="entry name" value="HD_domain"/>
</dbReference>
<feature type="domain" description="HD/PDEase" evidence="2">
    <location>
        <begin position="488"/>
        <end position="643"/>
    </location>
</feature>